<dbReference type="Pfam" id="PF01761">
    <property type="entry name" value="DHQ_synthase"/>
    <property type="match status" value="1"/>
</dbReference>
<gene>
    <name evidence="2" type="ORF">K8U80_07550</name>
</gene>
<dbReference type="SUPFAM" id="SSF56796">
    <property type="entry name" value="Dehydroquinate synthase-like"/>
    <property type="match status" value="1"/>
</dbReference>
<dbReference type="Gene3D" id="3.40.50.1970">
    <property type="match status" value="1"/>
</dbReference>
<name>A0A921IQT7_9ACTN</name>
<dbReference type="EMBL" id="DYVF01000046">
    <property type="protein sequence ID" value="HJG31236.1"/>
    <property type="molecule type" value="Genomic_DNA"/>
</dbReference>
<organism evidence="2 3">
    <name type="scientific">Collinsella ihumii</name>
    <dbReference type="NCBI Taxonomy" id="1720204"/>
    <lineage>
        <taxon>Bacteria</taxon>
        <taxon>Bacillati</taxon>
        <taxon>Actinomycetota</taxon>
        <taxon>Coriobacteriia</taxon>
        <taxon>Coriobacteriales</taxon>
        <taxon>Coriobacteriaceae</taxon>
        <taxon>Collinsella</taxon>
    </lineage>
</organism>
<dbReference type="Proteomes" id="UP000746751">
    <property type="component" value="Unassembled WGS sequence"/>
</dbReference>
<dbReference type="InterPro" id="IPR030960">
    <property type="entry name" value="DHQS/DOIS_N"/>
</dbReference>
<dbReference type="Gene3D" id="1.20.1090.10">
    <property type="entry name" value="Dehydroquinate synthase-like - alpha domain"/>
    <property type="match status" value="1"/>
</dbReference>
<reference evidence="2" key="2">
    <citation type="submission" date="2021-09" db="EMBL/GenBank/DDBJ databases">
        <authorList>
            <person name="Gilroy R."/>
        </authorList>
    </citation>
    <scope>NUCLEOTIDE SEQUENCE</scope>
    <source>
        <strain evidence="2">ChiGjej2B2-7701</strain>
    </source>
</reference>
<evidence type="ECO:0000313" key="3">
    <source>
        <dbReference type="Proteomes" id="UP000746751"/>
    </source>
</evidence>
<comment type="caution">
    <text evidence="2">The sequence shown here is derived from an EMBL/GenBank/DDBJ whole genome shotgun (WGS) entry which is preliminary data.</text>
</comment>
<dbReference type="AlphaFoldDB" id="A0A921IQT7"/>
<protein>
    <recommendedName>
        <fullName evidence="1">3-dehydroquinate synthase N-terminal domain-containing protein</fullName>
    </recommendedName>
</protein>
<proteinExistence type="predicted"/>
<sequence length="371" mass="40563">MTIRRQLVNFGKTCTDFRIGSGALEDLPRLIKSIAGEPKRALLVHDALPAEENLECVRRALVDTGYAVEFMSLADVASIASIETAQRVFATMEARHITADDLLVAVGGVEVCSVVSFCTRTWCSGTSALAIPFTLDAMCTISTSMRALDAGSSREMISIQPGWDMIVCDIDLVVGKAIDQVGMGYALLLSSAFAQSRRIWDQFAEKIDGIVDGIEIPLIDALCNTQTARASAVRSANPSARNAVNYGVTTMHALRACLGDDVPDYLLYAEGLRFEARLAHDACGLDVDLVFEQDDRLDDLGIEELPFKLDVDRFIAALHDARFVRSNRFMLSLPKNPGSIRLSKVDEDILRRHAEAYLASRAELLEEGDAE</sequence>
<accession>A0A921IQT7</accession>
<feature type="domain" description="3-dehydroquinate synthase N-terminal" evidence="1">
    <location>
        <begin position="76"/>
        <end position="157"/>
    </location>
</feature>
<evidence type="ECO:0000313" key="2">
    <source>
        <dbReference type="EMBL" id="HJG31236.1"/>
    </source>
</evidence>
<evidence type="ECO:0000259" key="1">
    <source>
        <dbReference type="Pfam" id="PF01761"/>
    </source>
</evidence>
<reference evidence="2" key="1">
    <citation type="journal article" date="2021" name="PeerJ">
        <title>Extensive microbial diversity within the chicken gut microbiome revealed by metagenomics and culture.</title>
        <authorList>
            <person name="Gilroy R."/>
            <person name="Ravi A."/>
            <person name="Getino M."/>
            <person name="Pursley I."/>
            <person name="Horton D.L."/>
            <person name="Alikhan N.F."/>
            <person name="Baker D."/>
            <person name="Gharbi K."/>
            <person name="Hall N."/>
            <person name="Watson M."/>
            <person name="Adriaenssens E.M."/>
            <person name="Foster-Nyarko E."/>
            <person name="Jarju S."/>
            <person name="Secka A."/>
            <person name="Antonio M."/>
            <person name="Oren A."/>
            <person name="Chaudhuri R.R."/>
            <person name="La Ragione R."/>
            <person name="Hildebrand F."/>
            <person name="Pallen M.J."/>
        </authorList>
    </citation>
    <scope>NUCLEOTIDE SEQUENCE</scope>
    <source>
        <strain evidence="2">ChiGjej2B2-7701</strain>
    </source>
</reference>